<comment type="caution">
    <text evidence="1">The sequence shown here is derived from an EMBL/GenBank/DDBJ whole genome shotgun (WGS) entry which is preliminary data.</text>
</comment>
<dbReference type="Proteomes" id="UP000265845">
    <property type="component" value="Unassembled WGS sequence"/>
</dbReference>
<dbReference type="AlphaFoldDB" id="A0A399RBG5"/>
<organism evidence="1 2">
    <name type="scientific">Henriciella algicola</name>
    <dbReference type="NCBI Taxonomy" id="1608422"/>
    <lineage>
        <taxon>Bacteria</taxon>
        <taxon>Pseudomonadati</taxon>
        <taxon>Pseudomonadota</taxon>
        <taxon>Alphaproteobacteria</taxon>
        <taxon>Hyphomonadales</taxon>
        <taxon>Hyphomonadaceae</taxon>
        <taxon>Henriciella</taxon>
    </lineage>
</organism>
<dbReference type="EMBL" id="QWGA01000007">
    <property type="protein sequence ID" value="RIJ28778.1"/>
    <property type="molecule type" value="Genomic_DNA"/>
</dbReference>
<evidence type="ECO:0000313" key="2">
    <source>
        <dbReference type="Proteomes" id="UP000265845"/>
    </source>
</evidence>
<proteinExistence type="predicted"/>
<dbReference type="Gene3D" id="1.10.600.10">
    <property type="entry name" value="Farnesyl Diphosphate Synthase"/>
    <property type="match status" value="1"/>
</dbReference>
<dbReference type="SUPFAM" id="SSF48576">
    <property type="entry name" value="Terpenoid synthases"/>
    <property type="match status" value="1"/>
</dbReference>
<dbReference type="InterPro" id="IPR008949">
    <property type="entry name" value="Isoprenoid_synthase_dom_sf"/>
</dbReference>
<protein>
    <recommendedName>
        <fullName evidence="3">Phytoene/squalene synthase family protein</fullName>
    </recommendedName>
</protein>
<dbReference type="OrthoDB" id="9814909at2"/>
<name>A0A399RBG5_9PROT</name>
<dbReference type="InterPro" id="IPR002060">
    <property type="entry name" value="Squ/phyt_synthse"/>
</dbReference>
<evidence type="ECO:0000313" key="1">
    <source>
        <dbReference type="EMBL" id="RIJ28778.1"/>
    </source>
</evidence>
<gene>
    <name evidence="1" type="ORF">D1222_10375</name>
</gene>
<dbReference type="Pfam" id="PF00494">
    <property type="entry name" value="SQS_PSY"/>
    <property type="match status" value="1"/>
</dbReference>
<accession>A0A399RBG5</accession>
<reference evidence="1 2" key="1">
    <citation type="submission" date="2018-08" db="EMBL/GenBank/DDBJ databases">
        <title>Henriciella mobilis sp. nov., isolated from seawater.</title>
        <authorList>
            <person name="Cheng H."/>
            <person name="Wu Y.-H."/>
            <person name="Xu X.-W."/>
            <person name="Guo L.-L."/>
        </authorList>
    </citation>
    <scope>NUCLEOTIDE SEQUENCE [LARGE SCALE GENOMIC DNA]</scope>
    <source>
        <strain evidence="1 2">CCUG67844</strain>
    </source>
</reference>
<sequence length="219" mass="24423">MVSMTHSSTPPTPEIWLNIDRRLRTGDEDRWLSSRYAQSEARNDLIALYAFCWELARVRLIVTEPTLGAIRFQWWRDALTELEEGRPPRAHDVVSVVAVMLDRSTLNTADLMSIVDGYETAFEQKDRALEPEAAIAGFASRIVAPSVDLGADIEKLAHEFAAARRGEAVASPAPIVRLPTAVLPALAHFRLRKLYAREVSPRPLSKRLSVLRAVLSGKV</sequence>
<keyword evidence="2" id="KW-1185">Reference proteome</keyword>
<evidence type="ECO:0008006" key="3">
    <source>
        <dbReference type="Google" id="ProtNLM"/>
    </source>
</evidence>